<dbReference type="GO" id="GO:0005576">
    <property type="term" value="C:extracellular region"/>
    <property type="evidence" value="ECO:0007669"/>
    <property type="project" value="TreeGrafter"/>
</dbReference>
<evidence type="ECO:0000256" key="5">
    <source>
        <dbReference type="ARBA" id="ARBA00022960"/>
    </source>
</evidence>
<feature type="active site" description="Proton donor/acceptor" evidence="13">
    <location>
        <position position="347"/>
    </location>
</feature>
<evidence type="ECO:0000256" key="6">
    <source>
        <dbReference type="ARBA" id="ARBA00022984"/>
    </source>
</evidence>
<evidence type="ECO:0000256" key="12">
    <source>
        <dbReference type="ARBA" id="ARBA00060592"/>
    </source>
</evidence>
<evidence type="ECO:0000313" key="18">
    <source>
        <dbReference type="Proteomes" id="UP000014062"/>
    </source>
</evidence>
<dbReference type="CDD" id="cd16913">
    <property type="entry name" value="YkuD_like"/>
    <property type="match status" value="1"/>
</dbReference>
<gene>
    <name evidence="17" type="ORF">SLI_1041</name>
</gene>
<evidence type="ECO:0000256" key="9">
    <source>
        <dbReference type="ARBA" id="ARBA00023288"/>
    </source>
</evidence>
<evidence type="ECO:0000259" key="16">
    <source>
        <dbReference type="PROSITE" id="PS52029"/>
    </source>
</evidence>
<dbReference type="PROSITE" id="PS52029">
    <property type="entry name" value="LD_TPASE"/>
    <property type="match status" value="1"/>
</dbReference>
<keyword evidence="11 13" id="KW-0961">Cell wall biogenesis/degradation</keyword>
<feature type="region of interest" description="Disordered" evidence="14">
    <location>
        <begin position="99"/>
        <end position="118"/>
    </location>
</feature>
<keyword evidence="8" id="KW-0564">Palmitate</keyword>
<feature type="chain" id="PRO_5038393767" evidence="15">
    <location>
        <begin position="39"/>
        <end position="418"/>
    </location>
</feature>
<dbReference type="Gene3D" id="2.60.40.3780">
    <property type="match status" value="1"/>
</dbReference>
<keyword evidence="5 13" id="KW-0133">Cell shape</keyword>
<keyword evidence="7" id="KW-0472">Membrane</keyword>
<feature type="signal peptide" evidence="15">
    <location>
        <begin position="1"/>
        <end position="38"/>
    </location>
</feature>
<dbReference type="InterPro" id="IPR041280">
    <property type="entry name" value="Big_10"/>
</dbReference>
<evidence type="ECO:0000256" key="11">
    <source>
        <dbReference type="ARBA" id="ARBA00023316"/>
    </source>
</evidence>
<dbReference type="Pfam" id="PF03734">
    <property type="entry name" value="YkuD"/>
    <property type="match status" value="1"/>
</dbReference>
<evidence type="ECO:0000256" key="10">
    <source>
        <dbReference type="ARBA" id="ARBA00023315"/>
    </source>
</evidence>
<evidence type="ECO:0000256" key="14">
    <source>
        <dbReference type="SAM" id="MobiDB-lite"/>
    </source>
</evidence>
<evidence type="ECO:0000256" key="7">
    <source>
        <dbReference type="ARBA" id="ARBA00023136"/>
    </source>
</evidence>
<dbReference type="FunFam" id="2.40.440.10:FF:000005">
    <property type="entry name" value="L,D-transpeptidase 2"/>
    <property type="match status" value="1"/>
</dbReference>
<dbReference type="Pfam" id="PF17964">
    <property type="entry name" value="Big_10"/>
    <property type="match status" value="1"/>
</dbReference>
<evidence type="ECO:0000256" key="1">
    <source>
        <dbReference type="ARBA" id="ARBA00004752"/>
    </source>
</evidence>
<dbReference type="GO" id="GO:0018104">
    <property type="term" value="P:peptidoglycan-protein cross-linking"/>
    <property type="evidence" value="ECO:0007669"/>
    <property type="project" value="TreeGrafter"/>
</dbReference>
<dbReference type="PANTHER" id="PTHR30582:SF2">
    <property type="entry name" value="L,D-TRANSPEPTIDASE YCIB-RELATED"/>
    <property type="match status" value="1"/>
</dbReference>
<dbReference type="CDD" id="cd13432">
    <property type="entry name" value="LDT_IgD_like_2"/>
    <property type="match status" value="1"/>
</dbReference>
<evidence type="ECO:0000256" key="3">
    <source>
        <dbReference type="ARBA" id="ARBA00022679"/>
    </source>
</evidence>
<dbReference type="InterPro" id="IPR038063">
    <property type="entry name" value="Transpep_catalytic_dom"/>
</dbReference>
<keyword evidence="9 17" id="KW-0449">Lipoprotein</keyword>
<keyword evidence="2" id="KW-1003">Cell membrane</keyword>
<keyword evidence="6 13" id="KW-0573">Peptidoglycan synthesis</keyword>
<keyword evidence="3" id="KW-0808">Transferase</keyword>
<comment type="pathway">
    <text evidence="1 13">Cell wall biogenesis; peptidoglycan biosynthesis.</text>
</comment>
<organism evidence="17 18">
    <name type="scientific">Streptomyces lividans 1326</name>
    <dbReference type="NCBI Taxonomy" id="1200984"/>
    <lineage>
        <taxon>Bacteria</taxon>
        <taxon>Bacillati</taxon>
        <taxon>Actinomycetota</taxon>
        <taxon>Actinomycetes</taxon>
        <taxon>Kitasatosporales</taxon>
        <taxon>Streptomycetaceae</taxon>
        <taxon>Streptomyces</taxon>
    </lineage>
</organism>
<evidence type="ECO:0000313" key="17">
    <source>
        <dbReference type="EMBL" id="EOY45758.1"/>
    </source>
</evidence>
<evidence type="ECO:0000256" key="2">
    <source>
        <dbReference type="ARBA" id="ARBA00022475"/>
    </source>
</evidence>
<sequence>MQDSRSGRLVPQQQRTGRRRLAAAALATAALVTLTACSQTASGSTSDDKAQNSSPSKTGSGAGKAGSAVITVSPMVRGEKVIADEPLVVTASNGKLTSVTVTGPGGKPLDGEVSADGRTWTSTHDTEYSTAYTLETQLTASDGGKVSRSSSFTTVSKDEIFVGTYNVNPDSTVGVALPVSVVFNKPIQDRAEVERRLKVTSSPAVEGAWSWMKDRDGKDRVDFRPREYWQPGTKVKFTMDLVGVKNGDLVGTQRREIDFTIGKAVVSTVDVVKKTMTVKENGKVLRTLKVSAGKKTFETWNGTMVVLSKVPTIRMDSATVGIFGPEAYDLGSVKWDVQLTPSGTYAHAAPWNEGKFGLVNGSHGCIGMSTADAKWFYDQVDYGDPVTVIKSKDTVAANNGYGGWNVDWGTWQKGSALK</sequence>
<dbReference type="GO" id="GO:0071555">
    <property type="term" value="P:cell wall organization"/>
    <property type="evidence" value="ECO:0007669"/>
    <property type="project" value="UniProtKB-UniRule"/>
</dbReference>
<dbReference type="UniPathway" id="UPA00219"/>
<accession>A0A7U9DRL5</accession>
<feature type="region of interest" description="Disordered" evidence="14">
    <location>
        <begin position="40"/>
        <end position="66"/>
    </location>
</feature>
<protein>
    <submittedName>
        <fullName evidence="17">Putative lipoprotein</fullName>
    </submittedName>
</protein>
<dbReference type="Proteomes" id="UP000014062">
    <property type="component" value="Chromosome"/>
</dbReference>
<dbReference type="InterPro" id="IPR050979">
    <property type="entry name" value="LD-transpeptidase"/>
</dbReference>
<comment type="pathway">
    <text evidence="12">Glycan biosynthesis.</text>
</comment>
<keyword evidence="4 15" id="KW-0732">Signal</keyword>
<feature type="region of interest" description="Disordered" evidence="14">
    <location>
        <begin position="1"/>
        <end position="21"/>
    </location>
</feature>
<keyword evidence="10" id="KW-0012">Acyltransferase</keyword>
<feature type="active site" description="Nucleophile" evidence="13">
    <location>
        <position position="365"/>
    </location>
</feature>
<dbReference type="Gene3D" id="2.40.440.10">
    <property type="entry name" value="L,D-transpeptidase catalytic domain-like"/>
    <property type="match status" value="1"/>
</dbReference>
<evidence type="ECO:0000256" key="15">
    <source>
        <dbReference type="SAM" id="SignalP"/>
    </source>
</evidence>
<feature type="domain" description="L,D-TPase catalytic" evidence="16">
    <location>
        <begin position="265"/>
        <end position="389"/>
    </location>
</feature>
<dbReference type="GO" id="GO:0071972">
    <property type="term" value="F:peptidoglycan L,D-transpeptidase activity"/>
    <property type="evidence" value="ECO:0007669"/>
    <property type="project" value="TreeGrafter"/>
</dbReference>
<dbReference type="InterPro" id="IPR005490">
    <property type="entry name" value="LD_TPept_cat_dom"/>
</dbReference>
<proteinExistence type="predicted"/>
<dbReference type="PANTHER" id="PTHR30582">
    <property type="entry name" value="L,D-TRANSPEPTIDASE"/>
    <property type="match status" value="1"/>
</dbReference>
<dbReference type="Gene3D" id="2.60.40.3710">
    <property type="match status" value="1"/>
</dbReference>
<dbReference type="GO" id="GO:0008360">
    <property type="term" value="P:regulation of cell shape"/>
    <property type="evidence" value="ECO:0007669"/>
    <property type="project" value="UniProtKB-UniRule"/>
</dbReference>
<evidence type="ECO:0000256" key="4">
    <source>
        <dbReference type="ARBA" id="ARBA00022729"/>
    </source>
</evidence>
<name>A0A7U9DRL5_STRLI</name>
<dbReference type="SUPFAM" id="SSF141523">
    <property type="entry name" value="L,D-transpeptidase catalytic domain-like"/>
    <property type="match status" value="1"/>
</dbReference>
<dbReference type="GO" id="GO:0016746">
    <property type="term" value="F:acyltransferase activity"/>
    <property type="evidence" value="ECO:0007669"/>
    <property type="project" value="UniProtKB-KW"/>
</dbReference>
<evidence type="ECO:0000256" key="8">
    <source>
        <dbReference type="ARBA" id="ARBA00023139"/>
    </source>
</evidence>
<dbReference type="EMBL" id="CM001889">
    <property type="protein sequence ID" value="EOY45758.1"/>
    <property type="molecule type" value="Genomic_DNA"/>
</dbReference>
<evidence type="ECO:0000256" key="13">
    <source>
        <dbReference type="PROSITE-ProRule" id="PRU01373"/>
    </source>
</evidence>
<reference evidence="18" key="1">
    <citation type="journal article" date="2013" name="Genome Biol. Evol.">
        <title>The genome sequence of Streptomyces lividans 66 reveals a novel tRNA-dependent peptide biosynthetic system within a metal-related genomic island.</title>
        <authorList>
            <person name="Cruz-Morales P."/>
            <person name="Vijgenboom E."/>
            <person name="Iruegas-Bocardo F."/>
            <person name="Girard G."/>
            <person name="Yanez-Guerra L.A."/>
            <person name="Ramos-Aboites H.E."/>
            <person name="Pernodet J.L."/>
            <person name="Anne J."/>
            <person name="van Wezel G.P."/>
            <person name="Barona-Gomez F."/>
        </authorList>
    </citation>
    <scope>NUCLEOTIDE SEQUENCE [LARGE SCALE GENOMIC DNA]</scope>
    <source>
        <strain evidence="18">1326</strain>
    </source>
</reference>
<dbReference type="AlphaFoldDB" id="A0A7U9DRL5"/>